<sequence>MSDRRYDALDDDAVEYGDDLYEIALIDLTDEEGYDASGPIDIDKKSAELANAHVQSRAPTTDRLRARNSTTPSADVQLETCRLPDGTVIKVGDAVELRKPSFREQGLQSGDFLKVSKIVKNAVNEEVSLSGHRFVREKYLLGRGSNGKSARLNEVMMHLEAREDDNRPAIVQGLVKIPLEEVKRKRDIMLTTKPYPMLSFRDQPAAMYQRMRPKEEIKRDIFERGQLFCRWSRTTILSPNGMAYGGIMRLLSKRETTRPDRHKPRSQDVRGLAASHDQRLRKTLPVKRLARTPSLEVLNNPPAKRGNAPPVKKEEYTYVDVCCGAGGSSRGAVQAGLKIIAGLDFDELAMDAWIANNPGGLPFCMDAFDFLAQELFKIIGRVHILSISISCKVFSSAHTVEGRDDEMNVKALDLILPMLENLKPRILVLENTASLVNMKKNQAHFNRLLRNITSAQPGYSVSYKVVNMVDYGLPQPRKRLIIIAARRGVPLPPFPKPTHGSANSGLQPYVSIGDALEKMERLGQRASNDPYHQPDKMKVYNSEPYDAYSKFINCIMTSGVMSLHPNGKRNFTPRELAILQSLPHNHHLTGTDGKAIKQVGNMFPPVMAEIVYRSCAQTLEAFDHGFITAEDEIEDLDITLIEKGVIIPEPRAQSIPPFSSTFSSKETQYTHRYLRPPQLSDATHAAHSSAWQKRELTGRVAPQRRNKRAPSSVVADGDYDDDEANYATPSPTSVREQKHTVPGKSRREKQFWEKFNGKTIDLSIESDEESDTLFV</sequence>
<dbReference type="EC" id="2.1.1.37" evidence="1"/>
<evidence type="ECO:0000313" key="7">
    <source>
        <dbReference type="EMBL" id="KAG9185322.1"/>
    </source>
</evidence>
<proteinExistence type="inferred from homology"/>
<feature type="region of interest" description="Disordered" evidence="6">
    <location>
        <begin position="675"/>
        <end position="750"/>
    </location>
</feature>
<dbReference type="EMBL" id="JAANER010000011">
    <property type="protein sequence ID" value="KAG9185322.1"/>
    <property type="molecule type" value="Genomic_DNA"/>
</dbReference>
<evidence type="ECO:0000256" key="1">
    <source>
        <dbReference type="ARBA" id="ARBA00011975"/>
    </source>
</evidence>
<dbReference type="GO" id="GO:0032259">
    <property type="term" value="P:methylation"/>
    <property type="evidence" value="ECO:0007669"/>
    <property type="project" value="UniProtKB-KW"/>
</dbReference>
<evidence type="ECO:0000313" key="8">
    <source>
        <dbReference type="Proteomes" id="UP001199106"/>
    </source>
</evidence>
<dbReference type="Gene3D" id="3.90.120.10">
    <property type="entry name" value="DNA Methylase, subunit A, domain 2"/>
    <property type="match status" value="1"/>
</dbReference>
<dbReference type="SUPFAM" id="SSF53335">
    <property type="entry name" value="S-adenosyl-L-methionine-dependent methyltransferases"/>
    <property type="match status" value="1"/>
</dbReference>
<dbReference type="GO" id="GO:0005634">
    <property type="term" value="C:nucleus"/>
    <property type="evidence" value="ECO:0007669"/>
    <property type="project" value="TreeGrafter"/>
</dbReference>
<evidence type="ECO:0000256" key="5">
    <source>
        <dbReference type="PROSITE-ProRule" id="PRU01016"/>
    </source>
</evidence>
<feature type="region of interest" description="Disordered" evidence="6">
    <location>
        <begin position="254"/>
        <end position="274"/>
    </location>
</feature>
<evidence type="ECO:0000256" key="4">
    <source>
        <dbReference type="ARBA" id="ARBA00022691"/>
    </source>
</evidence>
<comment type="caution">
    <text evidence="7">The sequence shown here is derived from an EMBL/GenBank/DDBJ whole genome shotgun (WGS) entry which is preliminary data.</text>
</comment>
<evidence type="ECO:0000256" key="2">
    <source>
        <dbReference type="ARBA" id="ARBA00022603"/>
    </source>
</evidence>
<comment type="similarity">
    <text evidence="5">Belongs to the class I-like SAM-binding methyltransferase superfamily. C5-methyltransferase family.</text>
</comment>
<keyword evidence="2 5" id="KW-0489">Methyltransferase</keyword>
<feature type="active site" evidence="5">
    <location>
        <position position="391"/>
    </location>
</feature>
<dbReference type="InterPro" id="IPR001525">
    <property type="entry name" value="C5_MeTfrase"/>
</dbReference>
<accession>A0AAD4I4T3</accession>
<dbReference type="Pfam" id="PF00145">
    <property type="entry name" value="DNA_methylase"/>
    <property type="match status" value="1"/>
</dbReference>
<dbReference type="GO" id="GO:0003677">
    <property type="term" value="F:DNA binding"/>
    <property type="evidence" value="ECO:0007669"/>
    <property type="project" value="TreeGrafter"/>
</dbReference>
<keyword evidence="4 5" id="KW-0949">S-adenosyl-L-methionine</keyword>
<name>A0AAD4I4T3_9PLEO</name>
<dbReference type="PRINTS" id="PR00105">
    <property type="entry name" value="C5METTRFRASE"/>
</dbReference>
<dbReference type="GO" id="GO:0003886">
    <property type="term" value="F:DNA (cytosine-5-)-methyltransferase activity"/>
    <property type="evidence" value="ECO:0007669"/>
    <property type="project" value="UniProtKB-EC"/>
</dbReference>
<dbReference type="Proteomes" id="UP001199106">
    <property type="component" value="Unassembled WGS sequence"/>
</dbReference>
<protein>
    <recommendedName>
        <fullName evidence="1">DNA (cytosine-5-)-methyltransferase</fullName>
        <ecNumber evidence="1">2.1.1.37</ecNumber>
    </recommendedName>
</protein>
<keyword evidence="3 5" id="KW-0808">Transferase</keyword>
<reference evidence="7" key="1">
    <citation type="submission" date="2021-07" db="EMBL/GenBank/DDBJ databases">
        <title>Genome Resource of American Ginseng Black Spot Pathogen Alternaria panax.</title>
        <authorList>
            <person name="Qiu C."/>
            <person name="Wang W."/>
            <person name="Liu Z."/>
        </authorList>
    </citation>
    <scope>NUCLEOTIDE SEQUENCE</scope>
    <source>
        <strain evidence="7">BNCC115425</strain>
    </source>
</reference>
<dbReference type="PANTHER" id="PTHR10629:SF52">
    <property type="entry name" value="DNA (CYTOSINE-5)-METHYLTRANSFERASE 1"/>
    <property type="match status" value="1"/>
</dbReference>
<gene>
    <name evidence="7" type="ORF">G6011_07866</name>
</gene>
<evidence type="ECO:0000256" key="6">
    <source>
        <dbReference type="SAM" id="MobiDB-lite"/>
    </source>
</evidence>
<dbReference type="PROSITE" id="PS51679">
    <property type="entry name" value="SAM_MT_C5"/>
    <property type="match status" value="1"/>
</dbReference>
<dbReference type="InterPro" id="IPR029063">
    <property type="entry name" value="SAM-dependent_MTases_sf"/>
</dbReference>
<keyword evidence="8" id="KW-1185">Reference proteome</keyword>
<dbReference type="AlphaFoldDB" id="A0AAD4I4T3"/>
<organism evidence="7 8">
    <name type="scientific">Alternaria panax</name>
    <dbReference type="NCBI Taxonomy" id="48097"/>
    <lineage>
        <taxon>Eukaryota</taxon>
        <taxon>Fungi</taxon>
        <taxon>Dikarya</taxon>
        <taxon>Ascomycota</taxon>
        <taxon>Pezizomycotina</taxon>
        <taxon>Dothideomycetes</taxon>
        <taxon>Pleosporomycetidae</taxon>
        <taxon>Pleosporales</taxon>
        <taxon>Pleosporineae</taxon>
        <taxon>Pleosporaceae</taxon>
        <taxon>Alternaria</taxon>
        <taxon>Alternaria sect. Panax</taxon>
    </lineage>
</organism>
<evidence type="ECO:0000256" key="3">
    <source>
        <dbReference type="ARBA" id="ARBA00022679"/>
    </source>
</evidence>
<dbReference type="GO" id="GO:0044027">
    <property type="term" value="P:negative regulation of gene expression via chromosomal CpG island methylation"/>
    <property type="evidence" value="ECO:0007669"/>
    <property type="project" value="TreeGrafter"/>
</dbReference>
<dbReference type="PANTHER" id="PTHR10629">
    <property type="entry name" value="CYTOSINE-SPECIFIC METHYLTRANSFERASE"/>
    <property type="match status" value="1"/>
</dbReference>
<dbReference type="Gene3D" id="3.40.50.150">
    <property type="entry name" value="Vaccinia Virus protein VP39"/>
    <property type="match status" value="1"/>
</dbReference>
<dbReference type="InterPro" id="IPR050390">
    <property type="entry name" value="C5-Methyltransferase"/>
</dbReference>